<comment type="catalytic activity">
    <reaction evidence="6">
        <text>L-glutamate + acetyl-CoA = N-acetyl-L-glutamate + CoA + H(+)</text>
        <dbReference type="Rhea" id="RHEA:24292"/>
        <dbReference type="ChEBI" id="CHEBI:15378"/>
        <dbReference type="ChEBI" id="CHEBI:29985"/>
        <dbReference type="ChEBI" id="CHEBI:44337"/>
        <dbReference type="ChEBI" id="CHEBI:57287"/>
        <dbReference type="ChEBI" id="CHEBI:57288"/>
        <dbReference type="EC" id="2.3.1.1"/>
    </reaction>
</comment>
<sequence length="457" mass="50373">MQRQRCLPLQSAAFARNYPVPETDPTKPAARFEDLRGILRYVPQFRQRVFVIAIDGALMHQPGFASLLQDVAVLQSLNIEVVLIFGARAQVRYLAGLRGVTLSSDDGMGRTDAATMEVAVDAITRQTSALMADLTALEMPVAVSNALAVHPTGVIDGIDFEFTGRIERVDTETLQVLLKADIIPVLPPLGYDSRGTSLRLNSDAVAVEVAIALRAAKVIFVSEAGLSTPDGARLAQLSVADAREIYRRKDPRHDINLLSKLRYAALACEEGVPRVHIVDGSQDEALLSELFSNEGVGTMIHADDYQQIRPAHSSDIPALLSLMQQSMDDAALVPRTREEIQARIQDFFVLEVDENPIGSVAVHSYEEDGQKIAELACLFVRRSHKNRGHGQKLVAYAEEIARQRGCETLVALSTQAFRFFEEKMGFQVTTPSSLPTPRREKYDKSGRNSKVLRKALR</sequence>
<proteinExistence type="inferred from homology"/>
<keyword evidence="10" id="KW-1185">Reference proteome</keyword>
<dbReference type="UniPathway" id="UPA00068">
    <property type="reaction ID" value="UER00106"/>
</dbReference>
<feature type="region of interest" description="Disordered" evidence="7">
    <location>
        <begin position="430"/>
        <end position="457"/>
    </location>
</feature>
<protein>
    <recommendedName>
        <fullName evidence="3">amino-acid N-acetyltransferase</fullName>
        <ecNumber evidence="3">2.3.1.1</ecNumber>
    </recommendedName>
</protein>
<dbReference type="Proteomes" id="UP000295662">
    <property type="component" value="Unassembled WGS sequence"/>
</dbReference>
<name>A0A4R7RJI8_9BACT</name>
<dbReference type="NCBIfam" id="TIGR01890">
    <property type="entry name" value="N-Ac-Glu-synth"/>
    <property type="match status" value="1"/>
</dbReference>
<keyword evidence="5" id="KW-0012">Acyltransferase</keyword>
<dbReference type="RefSeq" id="WP_133797125.1">
    <property type="nucleotide sequence ID" value="NZ_SOCA01000011.1"/>
</dbReference>
<dbReference type="Pfam" id="PF00583">
    <property type="entry name" value="Acetyltransf_1"/>
    <property type="match status" value="1"/>
</dbReference>
<dbReference type="SUPFAM" id="SSF55729">
    <property type="entry name" value="Acyl-CoA N-acyltransferases (Nat)"/>
    <property type="match status" value="1"/>
</dbReference>
<dbReference type="GO" id="GO:0004042">
    <property type="term" value="F:L-glutamate N-acetyltransferase activity"/>
    <property type="evidence" value="ECO:0007669"/>
    <property type="project" value="InterPro"/>
</dbReference>
<comment type="pathway">
    <text evidence="1">Amino-acid biosynthesis; L-arginine biosynthesis; N(2)-acetyl-L-ornithine from L-glutamate: step 1/4.</text>
</comment>
<dbReference type="EC" id="2.3.1.1" evidence="3"/>
<dbReference type="SUPFAM" id="SSF53633">
    <property type="entry name" value="Carbamate kinase-like"/>
    <property type="match status" value="1"/>
</dbReference>
<dbReference type="GO" id="GO:0005737">
    <property type="term" value="C:cytoplasm"/>
    <property type="evidence" value="ECO:0007669"/>
    <property type="project" value="InterPro"/>
</dbReference>
<dbReference type="Pfam" id="PF00696">
    <property type="entry name" value="AA_kinase"/>
    <property type="match status" value="1"/>
</dbReference>
<evidence type="ECO:0000256" key="2">
    <source>
        <dbReference type="ARBA" id="ARBA00009145"/>
    </source>
</evidence>
<dbReference type="HAMAP" id="MF_01105">
    <property type="entry name" value="N_acetyl_glu_synth"/>
    <property type="match status" value="1"/>
</dbReference>
<dbReference type="Gene3D" id="3.40.1160.10">
    <property type="entry name" value="Acetylglutamate kinase-like"/>
    <property type="match status" value="1"/>
</dbReference>
<feature type="compositionally biased region" description="Basic and acidic residues" evidence="7">
    <location>
        <begin position="437"/>
        <end position="446"/>
    </location>
</feature>
<dbReference type="EMBL" id="SOCA01000011">
    <property type="protein sequence ID" value="TDU64251.1"/>
    <property type="molecule type" value="Genomic_DNA"/>
</dbReference>
<dbReference type="Gene3D" id="3.40.630.30">
    <property type="match status" value="1"/>
</dbReference>
<dbReference type="InterPro" id="IPR016181">
    <property type="entry name" value="Acyl_CoA_acyltransferase"/>
</dbReference>
<accession>A0A4R7RJI8</accession>
<dbReference type="PIRSF" id="PIRSF000423">
    <property type="entry name" value="ArgA"/>
    <property type="match status" value="1"/>
</dbReference>
<dbReference type="PANTHER" id="PTHR30602:SF12">
    <property type="entry name" value="AMINO-ACID ACETYLTRANSFERASE NAGS1, CHLOROPLASTIC-RELATED"/>
    <property type="match status" value="1"/>
</dbReference>
<dbReference type="InterPro" id="IPR036393">
    <property type="entry name" value="AceGlu_kinase-like_sf"/>
</dbReference>
<evidence type="ECO:0000256" key="6">
    <source>
        <dbReference type="ARBA" id="ARBA00048372"/>
    </source>
</evidence>
<dbReference type="InterPro" id="IPR000182">
    <property type="entry name" value="GNAT_dom"/>
</dbReference>
<evidence type="ECO:0000256" key="5">
    <source>
        <dbReference type="ARBA" id="ARBA00023315"/>
    </source>
</evidence>
<dbReference type="InterPro" id="IPR010167">
    <property type="entry name" value="NH2A_AcTrfase"/>
</dbReference>
<evidence type="ECO:0000256" key="1">
    <source>
        <dbReference type="ARBA" id="ARBA00004925"/>
    </source>
</evidence>
<reference evidence="9 10" key="1">
    <citation type="submission" date="2019-03" db="EMBL/GenBank/DDBJ databases">
        <title>Genomic Encyclopedia of Archaeal and Bacterial Type Strains, Phase II (KMG-II): from individual species to whole genera.</title>
        <authorList>
            <person name="Goeker M."/>
        </authorList>
    </citation>
    <scope>NUCLEOTIDE SEQUENCE [LARGE SCALE GENOMIC DNA]</scope>
    <source>
        <strain evidence="9 10">ATCC 25309</strain>
    </source>
</reference>
<comment type="similarity">
    <text evidence="2">Belongs to the acetyltransferase family. ArgA subfamily.</text>
</comment>
<evidence type="ECO:0000313" key="9">
    <source>
        <dbReference type="EMBL" id="TDU64251.1"/>
    </source>
</evidence>
<gene>
    <name evidence="9" type="ORF">EI77_04137</name>
</gene>
<feature type="domain" description="N-acetyltransferase" evidence="8">
    <location>
        <begin position="306"/>
        <end position="457"/>
    </location>
</feature>
<evidence type="ECO:0000256" key="4">
    <source>
        <dbReference type="ARBA" id="ARBA00022679"/>
    </source>
</evidence>
<organism evidence="9 10">
    <name type="scientific">Prosthecobacter fusiformis</name>
    <dbReference type="NCBI Taxonomy" id="48464"/>
    <lineage>
        <taxon>Bacteria</taxon>
        <taxon>Pseudomonadati</taxon>
        <taxon>Verrucomicrobiota</taxon>
        <taxon>Verrucomicrobiia</taxon>
        <taxon>Verrucomicrobiales</taxon>
        <taxon>Verrucomicrobiaceae</taxon>
        <taxon>Prosthecobacter</taxon>
    </lineage>
</organism>
<evidence type="ECO:0000259" key="8">
    <source>
        <dbReference type="PROSITE" id="PS51186"/>
    </source>
</evidence>
<evidence type="ECO:0000256" key="3">
    <source>
        <dbReference type="ARBA" id="ARBA00012697"/>
    </source>
</evidence>
<evidence type="ECO:0000313" key="10">
    <source>
        <dbReference type="Proteomes" id="UP000295662"/>
    </source>
</evidence>
<dbReference type="InterPro" id="IPR001048">
    <property type="entry name" value="Asp/Glu/Uridylate_kinase"/>
</dbReference>
<dbReference type="AlphaFoldDB" id="A0A4R7RJI8"/>
<dbReference type="CDD" id="cd04301">
    <property type="entry name" value="NAT_SF"/>
    <property type="match status" value="1"/>
</dbReference>
<dbReference type="GO" id="GO:0006526">
    <property type="term" value="P:L-arginine biosynthetic process"/>
    <property type="evidence" value="ECO:0007669"/>
    <property type="project" value="UniProtKB-UniPathway"/>
</dbReference>
<dbReference type="PANTHER" id="PTHR30602">
    <property type="entry name" value="AMINO-ACID ACETYLTRANSFERASE"/>
    <property type="match status" value="1"/>
</dbReference>
<evidence type="ECO:0000256" key="7">
    <source>
        <dbReference type="SAM" id="MobiDB-lite"/>
    </source>
</evidence>
<dbReference type="OrthoDB" id="9802238at2"/>
<dbReference type="PROSITE" id="PS51186">
    <property type="entry name" value="GNAT"/>
    <property type="match status" value="1"/>
</dbReference>
<keyword evidence="4" id="KW-0808">Transferase</keyword>
<comment type="caution">
    <text evidence="9">The sequence shown here is derived from an EMBL/GenBank/DDBJ whole genome shotgun (WGS) entry which is preliminary data.</text>
</comment>